<comment type="subcellular location">
    <subcellularLocation>
        <location evidence="1">Secreted</location>
    </subcellularLocation>
</comment>
<dbReference type="SUPFAM" id="SSF47565">
    <property type="entry name" value="Insect pheromone/odorant-binding proteins"/>
    <property type="match status" value="1"/>
</dbReference>
<dbReference type="PANTHER" id="PTHR21066">
    <property type="entry name" value="ODORANT-BINDING PROTEIN 59A-RELATED"/>
    <property type="match status" value="1"/>
</dbReference>
<gene>
    <name evidence="8" type="ORF">CLUMA_CG017963</name>
</gene>
<name>A0A1J1J1Z8_9DIPT</name>
<dbReference type="InterPro" id="IPR036728">
    <property type="entry name" value="PBP_GOBP_sf"/>
</dbReference>
<keyword evidence="3" id="KW-0813">Transport</keyword>
<evidence type="ECO:0000256" key="5">
    <source>
        <dbReference type="ARBA" id="ARBA00022606"/>
    </source>
</evidence>
<keyword evidence="5" id="KW-0716">Sensory transduction</keyword>
<keyword evidence="9" id="KW-1185">Reference proteome</keyword>
<organism evidence="8 9">
    <name type="scientific">Clunio marinus</name>
    <dbReference type="NCBI Taxonomy" id="568069"/>
    <lineage>
        <taxon>Eukaryota</taxon>
        <taxon>Metazoa</taxon>
        <taxon>Ecdysozoa</taxon>
        <taxon>Arthropoda</taxon>
        <taxon>Hexapoda</taxon>
        <taxon>Insecta</taxon>
        <taxon>Pterygota</taxon>
        <taxon>Neoptera</taxon>
        <taxon>Endopterygota</taxon>
        <taxon>Diptera</taxon>
        <taxon>Nematocera</taxon>
        <taxon>Chironomoidea</taxon>
        <taxon>Chironomidae</taxon>
        <taxon>Clunio</taxon>
    </lineage>
</organism>
<dbReference type="Gene3D" id="1.10.238.270">
    <property type="match status" value="1"/>
</dbReference>
<dbReference type="Proteomes" id="UP000183832">
    <property type="component" value="Unassembled WGS sequence"/>
</dbReference>
<dbReference type="GO" id="GO:0007608">
    <property type="term" value="P:sensory perception of smell"/>
    <property type="evidence" value="ECO:0007669"/>
    <property type="project" value="UniProtKB-KW"/>
</dbReference>
<evidence type="ECO:0000313" key="9">
    <source>
        <dbReference type="Proteomes" id="UP000183832"/>
    </source>
</evidence>
<evidence type="ECO:0000256" key="1">
    <source>
        <dbReference type="ARBA" id="ARBA00004613"/>
    </source>
</evidence>
<keyword evidence="7" id="KW-0732">Signal</keyword>
<evidence type="ECO:0000256" key="3">
    <source>
        <dbReference type="ARBA" id="ARBA00022448"/>
    </source>
</evidence>
<evidence type="ECO:0000256" key="2">
    <source>
        <dbReference type="ARBA" id="ARBA00008098"/>
    </source>
</evidence>
<protein>
    <submittedName>
        <fullName evidence="8">CLUMA_CG017963, isoform A</fullName>
    </submittedName>
</protein>
<dbReference type="GO" id="GO:0005576">
    <property type="term" value="C:extracellular region"/>
    <property type="evidence" value="ECO:0007669"/>
    <property type="project" value="UniProtKB-SubCell"/>
</dbReference>
<dbReference type="InterPro" id="IPR052295">
    <property type="entry name" value="Odorant-binding_protein"/>
</dbReference>
<evidence type="ECO:0000313" key="8">
    <source>
        <dbReference type="EMBL" id="CRL05478.1"/>
    </source>
</evidence>
<keyword evidence="6" id="KW-0552">Olfaction</keyword>
<proteinExistence type="inferred from homology"/>
<evidence type="ECO:0000256" key="7">
    <source>
        <dbReference type="SAM" id="SignalP"/>
    </source>
</evidence>
<sequence length="170" mass="18648">MKSVVVVLCFIGAISAQEKLPDCGAYPEKKLEECCGGIEKFIQPQFWGACEGECQHPDMCCKVNCFADKLGIVKDGRFDKDTALGALAATLGDDATWTPIYTQAVETCIADVPQMKENFMKIPDFAKCDTTENAMFAICLKKELLMNCPKATADPECDKIKGFLNCILPK</sequence>
<evidence type="ECO:0000256" key="4">
    <source>
        <dbReference type="ARBA" id="ARBA00022525"/>
    </source>
</evidence>
<keyword evidence="4" id="KW-0964">Secreted</keyword>
<feature type="chain" id="PRO_5012904690" evidence="7">
    <location>
        <begin position="17"/>
        <end position="170"/>
    </location>
</feature>
<dbReference type="EMBL" id="CVRI01000064">
    <property type="protein sequence ID" value="CRL05478.1"/>
    <property type="molecule type" value="Genomic_DNA"/>
</dbReference>
<feature type="signal peptide" evidence="7">
    <location>
        <begin position="1"/>
        <end position="16"/>
    </location>
</feature>
<accession>A0A1J1J1Z8</accession>
<reference evidence="8 9" key="1">
    <citation type="submission" date="2015-04" db="EMBL/GenBank/DDBJ databases">
        <authorList>
            <person name="Syromyatnikov M.Y."/>
            <person name="Popov V.N."/>
        </authorList>
    </citation>
    <scope>NUCLEOTIDE SEQUENCE [LARGE SCALE GENOMIC DNA]</scope>
</reference>
<dbReference type="GO" id="GO:0005549">
    <property type="term" value="F:odorant binding"/>
    <property type="evidence" value="ECO:0007669"/>
    <property type="project" value="InterPro"/>
</dbReference>
<dbReference type="AlphaFoldDB" id="A0A1J1J1Z8"/>
<evidence type="ECO:0000256" key="6">
    <source>
        <dbReference type="ARBA" id="ARBA00022725"/>
    </source>
</evidence>
<dbReference type="PANTHER" id="PTHR21066:SF3">
    <property type="entry name" value="IP02236P"/>
    <property type="match status" value="1"/>
</dbReference>
<comment type="similarity">
    <text evidence="2">Belongs to the PBP/GOBP family.</text>
</comment>